<proteinExistence type="inferred from homology"/>
<sequence>MLRYVTTNAGKVREALSYLDDDDVSQLDFDYTEVQASDLGPIAAHGAREAYRYADEPVLVDDAGLFIDGFEGFPGPYSSYVEDTLGVEAVHRLAAAELDEPRRGSFRCVLAYCDGEPFEASPDPIDRDDRTVAAARGAEQGAEETEALPVKLFTGSVNGRIVPPRGEGGFGYDPIFEHDGATFAELSAAEKNGISHRGRALAKFATWFAERTE</sequence>
<evidence type="ECO:0000313" key="3">
    <source>
        <dbReference type="EMBL" id="MFC7130928.1"/>
    </source>
</evidence>
<evidence type="ECO:0000313" key="4">
    <source>
        <dbReference type="Proteomes" id="UP001596460"/>
    </source>
</evidence>
<accession>A0ABD5XI64</accession>
<protein>
    <submittedName>
        <fullName evidence="3">Non-canonical purine NTP pyrophosphatase</fullName>
        <ecNumber evidence="3">3.6.1.-</ecNumber>
    </submittedName>
</protein>
<keyword evidence="4" id="KW-1185">Reference proteome</keyword>
<keyword evidence="2 3" id="KW-0378">Hydrolase</keyword>
<dbReference type="Proteomes" id="UP001596460">
    <property type="component" value="Unassembled WGS sequence"/>
</dbReference>
<dbReference type="EMBL" id="JBHTAB010000010">
    <property type="protein sequence ID" value="MFC7130928.1"/>
    <property type="molecule type" value="Genomic_DNA"/>
</dbReference>
<dbReference type="InterPro" id="IPR029001">
    <property type="entry name" value="ITPase-like_fam"/>
</dbReference>
<gene>
    <name evidence="3" type="ORF">ACFQI8_16245</name>
</gene>
<dbReference type="CDD" id="cd00515">
    <property type="entry name" value="HAM1"/>
    <property type="match status" value="1"/>
</dbReference>
<reference evidence="3 4" key="1">
    <citation type="journal article" date="2019" name="Int. J. Syst. Evol. Microbiol.">
        <title>The Global Catalogue of Microorganisms (GCM) 10K type strain sequencing project: providing services to taxonomists for standard genome sequencing and annotation.</title>
        <authorList>
            <consortium name="The Broad Institute Genomics Platform"/>
            <consortium name="The Broad Institute Genome Sequencing Center for Infectious Disease"/>
            <person name="Wu L."/>
            <person name="Ma J."/>
        </authorList>
    </citation>
    <scope>NUCLEOTIDE SEQUENCE [LARGE SCALE GENOMIC DNA]</scope>
    <source>
        <strain evidence="3 4">DSM 26526</strain>
    </source>
</reference>
<name>A0ABD5XI64_9EURY</name>
<comment type="similarity">
    <text evidence="1">Belongs to the HAM1 NTPase family.</text>
</comment>
<comment type="caution">
    <text evidence="3">The sequence shown here is derived from an EMBL/GenBank/DDBJ whole genome shotgun (WGS) entry which is preliminary data.</text>
</comment>
<evidence type="ECO:0000256" key="1">
    <source>
        <dbReference type="ARBA" id="ARBA00008023"/>
    </source>
</evidence>
<dbReference type="SUPFAM" id="SSF52972">
    <property type="entry name" value="ITPase-like"/>
    <property type="match status" value="1"/>
</dbReference>
<dbReference type="Pfam" id="PF01725">
    <property type="entry name" value="Ham1p_like"/>
    <property type="match status" value="1"/>
</dbReference>
<dbReference type="PANTHER" id="PTHR11067:SF9">
    <property type="entry name" value="INOSINE TRIPHOSPHATE PYROPHOSPHATASE"/>
    <property type="match status" value="1"/>
</dbReference>
<dbReference type="Gene3D" id="3.90.950.10">
    <property type="match status" value="1"/>
</dbReference>
<evidence type="ECO:0000256" key="2">
    <source>
        <dbReference type="ARBA" id="ARBA00022801"/>
    </source>
</evidence>
<dbReference type="PANTHER" id="PTHR11067">
    <property type="entry name" value="INOSINE TRIPHOSPHATE PYROPHOSPHATASE/HAM1 PROTEIN"/>
    <property type="match status" value="1"/>
</dbReference>
<dbReference type="EC" id="3.6.1.-" evidence="3"/>
<dbReference type="InterPro" id="IPR002637">
    <property type="entry name" value="RdgB/HAM1"/>
</dbReference>
<dbReference type="RefSeq" id="WP_390246602.1">
    <property type="nucleotide sequence ID" value="NZ_JBHTAB010000010.1"/>
</dbReference>
<organism evidence="3 4">
    <name type="scientific">Haloferax chudinovii</name>
    <dbReference type="NCBI Taxonomy" id="1109010"/>
    <lineage>
        <taxon>Archaea</taxon>
        <taxon>Methanobacteriati</taxon>
        <taxon>Methanobacteriota</taxon>
        <taxon>Stenosarchaea group</taxon>
        <taxon>Halobacteria</taxon>
        <taxon>Halobacteriales</taxon>
        <taxon>Haloferacaceae</taxon>
        <taxon>Haloferax</taxon>
    </lineage>
</organism>
<dbReference type="GO" id="GO:0016787">
    <property type="term" value="F:hydrolase activity"/>
    <property type="evidence" value="ECO:0007669"/>
    <property type="project" value="UniProtKB-KW"/>
</dbReference>
<dbReference type="AlphaFoldDB" id="A0ABD5XI64"/>